<reference evidence="1 2" key="1">
    <citation type="submission" date="2020-08" db="EMBL/GenBank/DDBJ databases">
        <authorList>
            <person name="Newling K."/>
            <person name="Davey J."/>
            <person name="Forrester S."/>
        </authorList>
    </citation>
    <scope>NUCLEOTIDE SEQUENCE [LARGE SCALE GENOMIC DNA]</scope>
    <source>
        <strain evidence="2">Crithidia deanei Carvalho (ATCC PRA-265)</strain>
    </source>
</reference>
<gene>
    <name evidence="1" type="ORF">ADEAN_000407100</name>
</gene>
<dbReference type="Proteomes" id="UP000515908">
    <property type="component" value="Chromosome 07"/>
</dbReference>
<evidence type="ECO:0000313" key="2">
    <source>
        <dbReference type="Proteomes" id="UP000515908"/>
    </source>
</evidence>
<proteinExistence type="predicted"/>
<accession>A0A7G2CAN2</accession>
<evidence type="ECO:0000313" key="1">
    <source>
        <dbReference type="EMBL" id="CAD2216609.1"/>
    </source>
</evidence>
<dbReference type="VEuPathDB" id="TriTrypDB:ADEAN_000407100"/>
<protein>
    <submittedName>
        <fullName evidence="1">Uncharacterized protein</fullName>
    </submittedName>
</protein>
<dbReference type="EMBL" id="LR877151">
    <property type="protein sequence ID" value="CAD2216609.1"/>
    <property type="molecule type" value="Genomic_DNA"/>
</dbReference>
<sequence>MAALIVTVGPVWTGVVEVVQDKVAELGIAAGEEDMITVVEQSAPVCPDGEETNRVVYATSHLLQRTVATILVKYRNKRTVVSVVLHPKVYETSEDRMVFLRVVKQMFLKQTTPGEASFPYTLFFAPHYDVDGIAPWLYGGHLFRRTRGRWYSDALGDLLEEEVLFENAFQLSGAFTGDRSSVLEGWDCSYQLTIPTSDRTEGTTATDHPFIVFDYMHCSFETPEMKGKQLHTHIMDHISPLSSTVGATICLLVPHREGSEAAVRRVVDLYKYYISAFSMHRDHIGCLVCSVEDAHGSVYDPRFHTVLLSLLVHASQPNRLFTPFRGSCDNRYHFFGDGEGMKQFEEYWSESKSGFAPLFSYSFPRDSSTRRENSICHESRLRVDKANNRILFMDGQEGSSRLFIPVPTGSALCWEQEQEQEEGETTTLREYNATKQTVKLFDMTVRIETI</sequence>
<keyword evidence="2" id="KW-1185">Reference proteome</keyword>
<organism evidence="1 2">
    <name type="scientific">Angomonas deanei</name>
    <dbReference type="NCBI Taxonomy" id="59799"/>
    <lineage>
        <taxon>Eukaryota</taxon>
        <taxon>Discoba</taxon>
        <taxon>Euglenozoa</taxon>
        <taxon>Kinetoplastea</taxon>
        <taxon>Metakinetoplastina</taxon>
        <taxon>Trypanosomatida</taxon>
        <taxon>Trypanosomatidae</taxon>
        <taxon>Strigomonadinae</taxon>
        <taxon>Angomonas</taxon>
    </lineage>
</organism>
<dbReference type="AlphaFoldDB" id="A0A7G2CAN2"/>
<name>A0A7G2CAN2_9TRYP</name>